<feature type="domain" description="DUF7715" evidence="1">
    <location>
        <begin position="1"/>
        <end position="102"/>
    </location>
</feature>
<keyword evidence="3" id="KW-1185">Reference proteome</keyword>
<organism evidence="2 3">
    <name type="scientific">Amycolatopsis ultiminotia</name>
    <dbReference type="NCBI Taxonomy" id="543629"/>
    <lineage>
        <taxon>Bacteria</taxon>
        <taxon>Bacillati</taxon>
        <taxon>Actinomycetota</taxon>
        <taxon>Actinomycetes</taxon>
        <taxon>Pseudonocardiales</taxon>
        <taxon>Pseudonocardiaceae</taxon>
        <taxon>Amycolatopsis</taxon>
    </lineage>
</organism>
<protein>
    <recommendedName>
        <fullName evidence="1">DUF7715 domain-containing protein</fullName>
    </recommendedName>
</protein>
<accession>A0ABP6YPH4</accession>
<reference evidence="3" key="1">
    <citation type="journal article" date="2019" name="Int. J. Syst. Evol. Microbiol.">
        <title>The Global Catalogue of Microorganisms (GCM) 10K type strain sequencing project: providing services to taxonomists for standard genome sequencing and annotation.</title>
        <authorList>
            <consortium name="The Broad Institute Genomics Platform"/>
            <consortium name="The Broad Institute Genome Sequencing Center for Infectious Disease"/>
            <person name="Wu L."/>
            <person name="Ma J."/>
        </authorList>
    </citation>
    <scope>NUCLEOTIDE SEQUENCE [LARGE SCALE GENOMIC DNA]</scope>
    <source>
        <strain evidence="3">JCM 16898</strain>
    </source>
</reference>
<evidence type="ECO:0000313" key="2">
    <source>
        <dbReference type="EMBL" id="GAA3586854.1"/>
    </source>
</evidence>
<dbReference type="InterPro" id="IPR056132">
    <property type="entry name" value="DUF7715"/>
</dbReference>
<comment type="caution">
    <text evidence="2">The sequence shown here is derived from an EMBL/GenBank/DDBJ whole genome shotgun (WGS) entry which is preliminary data.</text>
</comment>
<name>A0ABP6YPH4_9PSEU</name>
<evidence type="ECO:0000259" key="1">
    <source>
        <dbReference type="Pfam" id="PF24831"/>
    </source>
</evidence>
<gene>
    <name evidence="2" type="ORF">GCM10022222_84450</name>
</gene>
<proteinExistence type="predicted"/>
<dbReference type="EMBL" id="BAAAZN010000034">
    <property type="protein sequence ID" value="GAA3586854.1"/>
    <property type="molecule type" value="Genomic_DNA"/>
</dbReference>
<dbReference type="Pfam" id="PF24831">
    <property type="entry name" value="DUF7715"/>
    <property type="match status" value="1"/>
</dbReference>
<dbReference type="Proteomes" id="UP001500689">
    <property type="component" value="Unassembled WGS sequence"/>
</dbReference>
<sequence>MVTIATMCDRIDELADCNCTLCSFFTGLECDRATTTVEVAQLPITWNDYVTQHHLRLRRAGALTDSDSWSIATQVAEVITSIASDFPVGVVLQRQGSAILRRPE</sequence>
<evidence type="ECO:0000313" key="3">
    <source>
        <dbReference type="Proteomes" id="UP001500689"/>
    </source>
</evidence>